<dbReference type="SUPFAM" id="SSF54637">
    <property type="entry name" value="Thioesterase/thiol ester dehydrase-isomerase"/>
    <property type="match status" value="1"/>
</dbReference>
<keyword evidence="6" id="KW-0963">Cytoplasm</keyword>
<keyword evidence="12" id="KW-0539">Nucleus</keyword>
<evidence type="ECO:0000256" key="11">
    <source>
        <dbReference type="ARBA" id="ARBA00023212"/>
    </source>
</evidence>
<proteinExistence type="inferred from homology"/>
<protein>
    <recommendedName>
        <fullName evidence="16">Acyl-coenzyme A thioesterase 13</fullName>
    </recommendedName>
    <alternativeName>
        <fullName evidence="17">Hotdog-fold thioesterase superfamily member 2</fullName>
    </alternativeName>
    <alternativeName>
        <fullName evidence="18">Thioesterase superfamily member 2</fullName>
    </alternativeName>
</protein>
<evidence type="ECO:0000256" key="1">
    <source>
        <dbReference type="ARBA" id="ARBA00004123"/>
    </source>
</evidence>
<keyword evidence="7" id="KW-0378">Hydrolase</keyword>
<evidence type="ECO:0000256" key="5">
    <source>
        <dbReference type="ARBA" id="ARBA00008324"/>
    </source>
</evidence>
<evidence type="ECO:0000256" key="16">
    <source>
        <dbReference type="ARBA" id="ARBA00067273"/>
    </source>
</evidence>
<keyword evidence="8" id="KW-0007">Acetylation</keyword>
<gene>
    <name evidence="20" type="primary">AcylCoa-1</name>
</gene>
<feature type="domain" description="Thioesterase" evidence="19">
    <location>
        <begin position="64"/>
        <end position="118"/>
    </location>
</feature>
<organism evidence="20">
    <name type="scientific">Tarenaya spinosa</name>
    <dbReference type="NCBI Taxonomy" id="228870"/>
    <lineage>
        <taxon>Eukaryota</taxon>
        <taxon>Viridiplantae</taxon>
        <taxon>Streptophyta</taxon>
        <taxon>Embryophyta</taxon>
        <taxon>Tracheophyta</taxon>
        <taxon>Spermatophyta</taxon>
        <taxon>Magnoliopsida</taxon>
        <taxon>eudicotyledons</taxon>
        <taxon>Gunneridae</taxon>
        <taxon>Pentapetalae</taxon>
        <taxon>rosids</taxon>
        <taxon>malvids</taxon>
        <taxon>Brassicales</taxon>
        <taxon>Cleomaceae</taxon>
        <taxon>New World clade</taxon>
        <taxon>Tarenaya</taxon>
    </lineage>
</organism>
<dbReference type="Pfam" id="PF03061">
    <property type="entry name" value="4HBT"/>
    <property type="match status" value="1"/>
</dbReference>
<dbReference type="FunFam" id="3.10.129.10:FF:000021">
    <property type="entry name" value="Acyl-coenzyme A thioesterase 13"/>
    <property type="match status" value="1"/>
</dbReference>
<dbReference type="EMBL" id="EU162609">
    <property type="protein sequence ID" value="ABW81107.1"/>
    <property type="molecule type" value="Genomic_DNA"/>
</dbReference>
<evidence type="ECO:0000256" key="15">
    <source>
        <dbReference type="ARBA" id="ARBA00064709"/>
    </source>
</evidence>
<evidence type="ECO:0000256" key="7">
    <source>
        <dbReference type="ARBA" id="ARBA00022801"/>
    </source>
</evidence>
<comment type="catalytic activity">
    <reaction evidence="13">
        <text>a fatty acyl-CoA + H2O = a fatty acid + CoA + H(+)</text>
        <dbReference type="Rhea" id="RHEA:16781"/>
        <dbReference type="ChEBI" id="CHEBI:15377"/>
        <dbReference type="ChEBI" id="CHEBI:15378"/>
        <dbReference type="ChEBI" id="CHEBI:28868"/>
        <dbReference type="ChEBI" id="CHEBI:57287"/>
        <dbReference type="ChEBI" id="CHEBI:77636"/>
    </reaction>
    <physiologicalReaction direction="left-to-right" evidence="13">
        <dbReference type="Rhea" id="RHEA:16782"/>
    </physiologicalReaction>
</comment>
<dbReference type="GO" id="GO:0005829">
    <property type="term" value="C:cytosol"/>
    <property type="evidence" value="ECO:0007669"/>
    <property type="project" value="UniProtKB-SubCell"/>
</dbReference>
<evidence type="ECO:0000256" key="10">
    <source>
        <dbReference type="ARBA" id="ARBA00023128"/>
    </source>
</evidence>
<keyword evidence="11" id="KW-0206">Cytoskeleton</keyword>
<evidence type="ECO:0000259" key="19">
    <source>
        <dbReference type="Pfam" id="PF03061"/>
    </source>
</evidence>
<comment type="function">
    <text evidence="14">Catalyzes the hydrolysis of acyl-CoAs into free fatty acids and coenzyme A (CoASH), regulating their respective intracellular levels. Has acyl-CoA thioesterase activity towards medium (C12) and long-chain (C18) fatty acyl-CoA substrates. Can also hydrolyze 3-hydroxyphenylacetyl-CoA and 3,4-dihydroxyphenylacetyl-CoA (in vitro). May play a role in controlling adaptive thermogenesis.</text>
</comment>
<dbReference type="GO" id="GO:0005819">
    <property type="term" value="C:spindle"/>
    <property type="evidence" value="ECO:0007669"/>
    <property type="project" value="UniProtKB-SubCell"/>
</dbReference>
<keyword evidence="10" id="KW-0496">Mitochondrion</keyword>
<evidence type="ECO:0000256" key="13">
    <source>
        <dbReference type="ARBA" id="ARBA00052976"/>
    </source>
</evidence>
<dbReference type="PANTHER" id="PTHR21660">
    <property type="entry name" value="THIOESTERASE SUPERFAMILY MEMBER-RELATED"/>
    <property type="match status" value="1"/>
</dbReference>
<evidence type="ECO:0000256" key="8">
    <source>
        <dbReference type="ARBA" id="ARBA00022990"/>
    </source>
</evidence>
<reference evidence="20" key="1">
    <citation type="submission" date="2007-09" db="EMBL/GenBank/DDBJ databases">
        <title>Adaptive radiation of a tandemly repeated short chain dehydrogenase encoding gene family in Brassicales.</title>
        <authorList>
            <person name="Navarro-Quezada A.R."/>
            <person name="Schmid K.J."/>
        </authorList>
    </citation>
    <scope>NUCLEOTIDE SEQUENCE</scope>
</reference>
<dbReference type="Gene3D" id="3.10.129.10">
    <property type="entry name" value="Hotdog Thioesterase"/>
    <property type="match status" value="1"/>
</dbReference>
<comment type="subcellular location">
    <subcellularLocation>
        <location evidence="3">Cytoplasm</location>
        <location evidence="3">Cytoskeleton</location>
        <location evidence="3">Spindle</location>
    </subcellularLocation>
    <subcellularLocation>
        <location evidence="4">Cytoplasm</location>
        <location evidence="4">Cytosol</location>
    </subcellularLocation>
    <subcellularLocation>
        <location evidence="2">Mitochondrion</location>
    </subcellularLocation>
    <subcellularLocation>
        <location evidence="1">Nucleus</location>
    </subcellularLocation>
</comment>
<evidence type="ECO:0000313" key="20">
    <source>
        <dbReference type="EMBL" id="ABW81107.1"/>
    </source>
</evidence>
<dbReference type="CDD" id="cd03443">
    <property type="entry name" value="PaaI_thioesterase"/>
    <property type="match status" value="1"/>
</dbReference>
<accession>B2BXS0</accession>
<dbReference type="GO" id="GO:0005739">
    <property type="term" value="C:mitochondrion"/>
    <property type="evidence" value="ECO:0007669"/>
    <property type="project" value="UniProtKB-SubCell"/>
</dbReference>
<evidence type="ECO:0000256" key="4">
    <source>
        <dbReference type="ARBA" id="ARBA00004514"/>
    </source>
</evidence>
<evidence type="ECO:0000256" key="6">
    <source>
        <dbReference type="ARBA" id="ARBA00022490"/>
    </source>
</evidence>
<evidence type="ECO:0000256" key="3">
    <source>
        <dbReference type="ARBA" id="ARBA00004186"/>
    </source>
</evidence>
<comment type="similarity">
    <text evidence="5">Belongs to the thioesterase PaaI family.</text>
</comment>
<dbReference type="GO" id="GO:0005634">
    <property type="term" value="C:nucleus"/>
    <property type="evidence" value="ECO:0007669"/>
    <property type="project" value="UniProtKB-SubCell"/>
</dbReference>
<evidence type="ECO:0000256" key="12">
    <source>
        <dbReference type="ARBA" id="ARBA00023242"/>
    </source>
</evidence>
<name>B2BXS0_9ROSI</name>
<evidence type="ECO:0000256" key="17">
    <source>
        <dbReference type="ARBA" id="ARBA00081533"/>
    </source>
</evidence>
<dbReference type="GO" id="GO:0047617">
    <property type="term" value="F:fatty acyl-CoA hydrolase activity"/>
    <property type="evidence" value="ECO:0007669"/>
    <property type="project" value="InterPro"/>
</dbReference>
<dbReference type="AlphaFoldDB" id="B2BXS0"/>
<dbReference type="PANTHER" id="PTHR21660:SF8">
    <property type="entry name" value="OS02G0521700 PROTEIN"/>
    <property type="match status" value="1"/>
</dbReference>
<evidence type="ECO:0000256" key="18">
    <source>
        <dbReference type="ARBA" id="ARBA00083956"/>
    </source>
</evidence>
<dbReference type="InterPro" id="IPR006683">
    <property type="entry name" value="Thioestr_dom"/>
</dbReference>
<keyword evidence="9" id="KW-0443">Lipid metabolism</keyword>
<sequence length="155" mass="16982">MTEKVREFLQVSEQDNEAEFRVDRVGKGRSFYEDFSLRGIRVDRVEPGFVSCTLKVPPRLTDRNGNMATGAIANLVDEVGGAVVHVEGLPMNVSVDMSISFLSSAKLGDELEITSKVLGERGGYKGTIVVVRNKLTGEIIAEGRHSLFGRKPSKI</sequence>
<dbReference type="InterPro" id="IPR029069">
    <property type="entry name" value="HotDog_dom_sf"/>
</dbReference>
<evidence type="ECO:0000256" key="14">
    <source>
        <dbReference type="ARBA" id="ARBA00058205"/>
    </source>
</evidence>
<dbReference type="GO" id="GO:0006629">
    <property type="term" value="P:lipid metabolic process"/>
    <property type="evidence" value="ECO:0007669"/>
    <property type="project" value="UniProtKB-KW"/>
</dbReference>
<evidence type="ECO:0000256" key="2">
    <source>
        <dbReference type="ARBA" id="ARBA00004173"/>
    </source>
</evidence>
<evidence type="ECO:0000256" key="9">
    <source>
        <dbReference type="ARBA" id="ARBA00023098"/>
    </source>
</evidence>
<dbReference type="InterPro" id="IPR039298">
    <property type="entry name" value="ACOT13"/>
</dbReference>
<comment type="subunit">
    <text evidence="15">Homotetramer. Interacts with PCTP.</text>
</comment>